<dbReference type="InterPro" id="IPR046096">
    <property type="entry name" value="DUF6114"/>
</dbReference>
<dbReference type="Pfam" id="PF19609">
    <property type="entry name" value="DUF6114"/>
    <property type="match status" value="1"/>
</dbReference>
<comment type="caution">
    <text evidence="2">The sequence shown here is derived from an EMBL/GenBank/DDBJ whole genome shotgun (WGS) entry which is preliminary data.</text>
</comment>
<evidence type="ECO:0000313" key="2">
    <source>
        <dbReference type="EMBL" id="GAA4875528.1"/>
    </source>
</evidence>
<organism evidence="2 3">
    <name type="scientific">Kitasatospora terrestris</name>
    <dbReference type="NCBI Taxonomy" id="258051"/>
    <lineage>
        <taxon>Bacteria</taxon>
        <taxon>Bacillati</taxon>
        <taxon>Actinomycetota</taxon>
        <taxon>Actinomycetes</taxon>
        <taxon>Kitasatosporales</taxon>
        <taxon>Streptomycetaceae</taxon>
        <taxon>Kitasatospora</taxon>
    </lineage>
</organism>
<name>A0ABP9ELQ9_9ACTN</name>
<proteinExistence type="predicted"/>
<sequence length="135" mass="14103">MLTRTRSAVGAGWRWFTAFRRTRPFWGGLWLVLGGWTVLKFSLGAIQLVTAVGFNAVAGYLVGGGMMLCGLIPIAAPRQRVTFGLIGTVLAVVSLVVSNLGGFLLGMLLGVLGGAMTAGWGPRRARARAVAGGVE</sequence>
<gene>
    <name evidence="2" type="ORF">GCM10023235_63630</name>
</gene>
<feature type="transmembrane region" description="Helical" evidence="1">
    <location>
        <begin position="103"/>
        <end position="121"/>
    </location>
</feature>
<feature type="transmembrane region" description="Helical" evidence="1">
    <location>
        <begin position="81"/>
        <end position="97"/>
    </location>
</feature>
<keyword evidence="1" id="KW-0812">Transmembrane</keyword>
<evidence type="ECO:0008006" key="4">
    <source>
        <dbReference type="Google" id="ProtNLM"/>
    </source>
</evidence>
<feature type="transmembrane region" description="Helical" evidence="1">
    <location>
        <begin position="52"/>
        <end position="74"/>
    </location>
</feature>
<dbReference type="Proteomes" id="UP001501752">
    <property type="component" value="Unassembled WGS sequence"/>
</dbReference>
<reference evidence="3" key="1">
    <citation type="journal article" date="2019" name="Int. J. Syst. Evol. Microbiol.">
        <title>The Global Catalogue of Microorganisms (GCM) 10K type strain sequencing project: providing services to taxonomists for standard genome sequencing and annotation.</title>
        <authorList>
            <consortium name="The Broad Institute Genomics Platform"/>
            <consortium name="The Broad Institute Genome Sequencing Center for Infectious Disease"/>
            <person name="Wu L."/>
            <person name="Ma J."/>
        </authorList>
    </citation>
    <scope>NUCLEOTIDE SEQUENCE [LARGE SCALE GENOMIC DNA]</scope>
    <source>
        <strain evidence="3">JCM 13006</strain>
    </source>
</reference>
<evidence type="ECO:0000313" key="3">
    <source>
        <dbReference type="Proteomes" id="UP001501752"/>
    </source>
</evidence>
<accession>A0ABP9ELQ9</accession>
<dbReference type="EMBL" id="BAABIS010000001">
    <property type="protein sequence ID" value="GAA4875528.1"/>
    <property type="molecule type" value="Genomic_DNA"/>
</dbReference>
<keyword evidence="1" id="KW-1133">Transmembrane helix</keyword>
<protein>
    <recommendedName>
        <fullName evidence="4">Integral membrane protein</fullName>
    </recommendedName>
</protein>
<keyword evidence="3" id="KW-1185">Reference proteome</keyword>
<keyword evidence="1" id="KW-0472">Membrane</keyword>
<feature type="transmembrane region" description="Helical" evidence="1">
    <location>
        <begin position="24"/>
        <end position="46"/>
    </location>
</feature>
<evidence type="ECO:0000256" key="1">
    <source>
        <dbReference type="SAM" id="Phobius"/>
    </source>
</evidence>
<dbReference type="RefSeq" id="WP_345700348.1">
    <property type="nucleotide sequence ID" value="NZ_BAABIS010000001.1"/>
</dbReference>